<proteinExistence type="predicted"/>
<evidence type="ECO:0000313" key="2">
    <source>
        <dbReference type="Proteomes" id="UP000662747"/>
    </source>
</evidence>
<accession>A0ABX7NKS3</accession>
<protein>
    <submittedName>
        <fullName evidence="1">Uncharacterized protein</fullName>
    </submittedName>
</protein>
<sequence length="144" mass="16660">MGAGAPHSDWYFEPFTRGYFEADYQPPERRPRAVTGGLRGHVRGPNASALPIHLTMELEEPWRLWRMMETWMVSHGQEDVWFSLNQRGEDTLELGGRTHAEPAEVARLMEDFFQRGPAELDLGYEVEFRNLEGAVLQTWRSPSR</sequence>
<organism evidence="1 2">
    <name type="scientific">Pyxidicoccus parkwayensis</name>
    <dbReference type="NCBI Taxonomy" id="2813578"/>
    <lineage>
        <taxon>Bacteria</taxon>
        <taxon>Pseudomonadati</taxon>
        <taxon>Myxococcota</taxon>
        <taxon>Myxococcia</taxon>
        <taxon>Myxococcales</taxon>
        <taxon>Cystobacterineae</taxon>
        <taxon>Myxococcaceae</taxon>
        <taxon>Pyxidicoccus</taxon>
    </lineage>
</organism>
<dbReference type="Proteomes" id="UP000662747">
    <property type="component" value="Chromosome"/>
</dbReference>
<name>A0ABX7NKS3_9BACT</name>
<dbReference type="EMBL" id="CP071090">
    <property type="protein sequence ID" value="QSQ19455.1"/>
    <property type="molecule type" value="Genomic_DNA"/>
</dbReference>
<keyword evidence="2" id="KW-1185">Reference proteome</keyword>
<evidence type="ECO:0000313" key="1">
    <source>
        <dbReference type="EMBL" id="QSQ19455.1"/>
    </source>
</evidence>
<reference evidence="1 2" key="1">
    <citation type="submission" date="2021-02" db="EMBL/GenBank/DDBJ databases">
        <title>De Novo genome assembly of isolated myxobacteria.</title>
        <authorList>
            <person name="Stevens D.C."/>
        </authorList>
    </citation>
    <scope>NUCLEOTIDE SEQUENCE [LARGE SCALE GENOMIC DNA]</scope>
    <source>
        <strain evidence="2">SCPEA02</strain>
    </source>
</reference>
<dbReference type="RefSeq" id="WP_206721039.1">
    <property type="nucleotide sequence ID" value="NZ_CP071090.1"/>
</dbReference>
<gene>
    <name evidence="1" type="ORF">JY651_29555</name>
</gene>